<dbReference type="Pfam" id="PF13649">
    <property type="entry name" value="Methyltransf_25"/>
    <property type="match status" value="1"/>
</dbReference>
<dbReference type="AlphaFoldDB" id="A0A0J6XI68"/>
<reference evidence="4 5" key="1">
    <citation type="submission" date="2015-06" db="EMBL/GenBank/DDBJ databases">
        <title>Recapitulation of the evolution of biosynthetic gene clusters reveals hidden chemical diversity on bacterial genomes.</title>
        <authorList>
            <person name="Cruz-Morales P."/>
            <person name="Martinez-Guerrero C."/>
            <person name="Morales-Escalante M.A."/>
            <person name="Yanez-Guerra L.A."/>
            <person name="Kopp J.F."/>
            <person name="Feldmann J."/>
            <person name="Ramos-Aboites H.E."/>
            <person name="Barona-Gomez F."/>
        </authorList>
    </citation>
    <scope>NUCLEOTIDE SEQUENCE [LARGE SCALE GENOMIC DNA]</scope>
    <source>
        <strain evidence="4 5">ATCC 31245</strain>
    </source>
</reference>
<dbReference type="InterPro" id="IPR041698">
    <property type="entry name" value="Methyltransf_25"/>
</dbReference>
<protein>
    <submittedName>
        <fullName evidence="4">Methyltransferase</fullName>
    </submittedName>
</protein>
<dbReference type="RefSeq" id="WP_048479916.1">
    <property type="nucleotide sequence ID" value="NZ_JBIRUD010000001.1"/>
</dbReference>
<dbReference type="PATRIC" id="fig|66430.4.peg.1910"/>
<feature type="domain" description="Methyltransferase" evidence="3">
    <location>
        <begin position="38"/>
        <end position="133"/>
    </location>
</feature>
<dbReference type="OrthoDB" id="9777638at2"/>
<organism evidence="4 5">
    <name type="scientific">Streptomyces roseus</name>
    <dbReference type="NCBI Taxonomy" id="66430"/>
    <lineage>
        <taxon>Bacteria</taxon>
        <taxon>Bacillati</taxon>
        <taxon>Actinomycetota</taxon>
        <taxon>Actinomycetes</taxon>
        <taxon>Kitasatosporales</taxon>
        <taxon>Streptomycetaceae</taxon>
        <taxon>Streptomyces</taxon>
    </lineage>
</organism>
<dbReference type="PANTHER" id="PTHR43861">
    <property type="entry name" value="TRANS-ACONITATE 2-METHYLTRANSFERASE-RELATED"/>
    <property type="match status" value="1"/>
</dbReference>
<keyword evidence="2 4" id="KW-0808">Transferase</keyword>
<sequence>MRGTPGDRPPAAGGYDAELRRHNEVLRRAAGVGLHDHVLDIGCGAGRTTRDAARAARAGSALGVDVSAPAIALARERARAEGLDNAEFEQADAQAHRFPQERFDLVISRFGTMFFDDPGAAFTNIGRALRPDGRLVMMVWQAGELNEWDVTIRRSLAVAGGPAAGAPGGPDPFSLADPRAVREILRGAGFTDISFTDVHEEVHYGPDVAAALDWVRGFTCTSEVLKRLDPAAATRALENLRAALAAHLGDDGVRFDSRAWLVTARRS</sequence>
<keyword evidence="5" id="KW-1185">Reference proteome</keyword>
<dbReference type="GO" id="GO:0017000">
    <property type="term" value="P:antibiotic biosynthetic process"/>
    <property type="evidence" value="ECO:0007669"/>
    <property type="project" value="UniProtKB-ARBA"/>
</dbReference>
<evidence type="ECO:0000256" key="1">
    <source>
        <dbReference type="ARBA" id="ARBA00022603"/>
    </source>
</evidence>
<dbReference type="GO" id="GO:0032259">
    <property type="term" value="P:methylation"/>
    <property type="evidence" value="ECO:0007669"/>
    <property type="project" value="UniProtKB-KW"/>
</dbReference>
<accession>A0A0J6XI68</accession>
<evidence type="ECO:0000313" key="4">
    <source>
        <dbReference type="EMBL" id="KMO94333.1"/>
    </source>
</evidence>
<keyword evidence="1 4" id="KW-0489">Methyltransferase</keyword>
<dbReference type="Gene3D" id="3.40.50.150">
    <property type="entry name" value="Vaccinia Virus protein VP39"/>
    <property type="match status" value="1"/>
</dbReference>
<dbReference type="SUPFAM" id="SSF53335">
    <property type="entry name" value="S-adenosyl-L-methionine-dependent methyltransferases"/>
    <property type="match status" value="1"/>
</dbReference>
<proteinExistence type="predicted"/>
<gene>
    <name evidence="4" type="ORF">ACS04_29790</name>
</gene>
<name>A0A0J6XI68_9ACTN</name>
<dbReference type="EMBL" id="LFML01000131">
    <property type="protein sequence ID" value="KMO94333.1"/>
    <property type="molecule type" value="Genomic_DNA"/>
</dbReference>
<comment type="caution">
    <text evidence="4">The sequence shown here is derived from an EMBL/GenBank/DDBJ whole genome shotgun (WGS) entry which is preliminary data.</text>
</comment>
<evidence type="ECO:0000313" key="5">
    <source>
        <dbReference type="Proteomes" id="UP000035932"/>
    </source>
</evidence>
<evidence type="ECO:0000256" key="2">
    <source>
        <dbReference type="ARBA" id="ARBA00022679"/>
    </source>
</evidence>
<evidence type="ECO:0000259" key="3">
    <source>
        <dbReference type="Pfam" id="PF13649"/>
    </source>
</evidence>
<dbReference type="CDD" id="cd02440">
    <property type="entry name" value="AdoMet_MTases"/>
    <property type="match status" value="1"/>
</dbReference>
<dbReference type="Proteomes" id="UP000035932">
    <property type="component" value="Unassembled WGS sequence"/>
</dbReference>
<dbReference type="STRING" id="66430.ACS04_29790"/>
<dbReference type="InterPro" id="IPR029063">
    <property type="entry name" value="SAM-dependent_MTases_sf"/>
</dbReference>
<dbReference type="PANTHER" id="PTHR43861:SF1">
    <property type="entry name" value="TRANS-ACONITATE 2-METHYLTRANSFERASE"/>
    <property type="match status" value="1"/>
</dbReference>
<dbReference type="GO" id="GO:0008168">
    <property type="term" value="F:methyltransferase activity"/>
    <property type="evidence" value="ECO:0007669"/>
    <property type="project" value="UniProtKB-KW"/>
</dbReference>